<keyword evidence="8 14" id="KW-0862">Zinc</keyword>
<evidence type="ECO:0000256" key="6">
    <source>
        <dbReference type="ARBA" id="ARBA00022729"/>
    </source>
</evidence>
<feature type="domain" description="Fibronectin type-III" evidence="15">
    <location>
        <begin position="30"/>
        <end position="128"/>
    </location>
</feature>
<dbReference type="PROSITE" id="PS01352">
    <property type="entry name" value="HEMATOPO_REC_L_F1"/>
    <property type="match status" value="1"/>
</dbReference>
<comment type="domain">
    <text evidence="14">The WSXWS motif appears to be necessary for proper protein folding and thereby efficient intracellular transport and cell-surface receptor binding.</text>
</comment>
<dbReference type="AlphaFoldDB" id="A0A7K4RT39"/>
<keyword evidence="17" id="KW-1185">Reference proteome</keyword>
<dbReference type="Gene3D" id="2.60.40.10">
    <property type="entry name" value="Immunoglobulins"/>
    <property type="match status" value="4"/>
</dbReference>
<evidence type="ECO:0000256" key="10">
    <source>
        <dbReference type="ARBA" id="ARBA00023136"/>
    </source>
</evidence>
<dbReference type="InterPro" id="IPR015152">
    <property type="entry name" value="Growth/epo_recpt_lig-bind"/>
</dbReference>
<feature type="non-terminal residue" evidence="16">
    <location>
        <position position="1"/>
    </location>
</feature>
<dbReference type="PROSITE" id="PS50853">
    <property type="entry name" value="FN3"/>
    <property type="match status" value="4"/>
</dbReference>
<organism evidence="16 17">
    <name type="scientific">Columbina picui</name>
    <name type="common">Picui ground-dove</name>
    <dbReference type="NCBI Taxonomy" id="115618"/>
    <lineage>
        <taxon>Eukaryota</taxon>
        <taxon>Metazoa</taxon>
        <taxon>Chordata</taxon>
        <taxon>Craniata</taxon>
        <taxon>Vertebrata</taxon>
        <taxon>Euteleostomi</taxon>
        <taxon>Archelosauria</taxon>
        <taxon>Archosauria</taxon>
        <taxon>Dinosauria</taxon>
        <taxon>Saurischia</taxon>
        <taxon>Theropoda</taxon>
        <taxon>Coelurosauria</taxon>
        <taxon>Aves</taxon>
        <taxon>Neognathae</taxon>
        <taxon>Neoaves</taxon>
        <taxon>Columbimorphae</taxon>
        <taxon>Columbiformes</taxon>
        <taxon>Columbidae</taxon>
        <taxon>Columbina</taxon>
    </lineage>
</organism>
<dbReference type="GO" id="GO:0046872">
    <property type="term" value="F:metal ion binding"/>
    <property type="evidence" value="ECO:0007669"/>
    <property type="project" value="UniProtKB-KW"/>
</dbReference>
<dbReference type="EMBL" id="VYZG01000335">
    <property type="protein sequence ID" value="NWQ76595.1"/>
    <property type="molecule type" value="Genomic_DNA"/>
</dbReference>
<keyword evidence="10 14" id="KW-0472">Membrane</keyword>
<dbReference type="FunFam" id="2.60.40.10:FF:000358">
    <property type="entry name" value="Prolactin receptor"/>
    <property type="match status" value="2"/>
</dbReference>
<dbReference type="GO" id="GO:0017046">
    <property type="term" value="F:peptide hormone binding"/>
    <property type="evidence" value="ECO:0007669"/>
    <property type="project" value="TreeGrafter"/>
</dbReference>
<dbReference type="FunFam" id="2.60.40.10:FF:000287">
    <property type="entry name" value="Prolactin receptor"/>
    <property type="match status" value="2"/>
</dbReference>
<dbReference type="PANTHER" id="PTHR23036:SF86">
    <property type="entry name" value="PROLACTIN RECEPTOR"/>
    <property type="match status" value="1"/>
</dbReference>
<dbReference type="InterPro" id="IPR050379">
    <property type="entry name" value="Type-I_Cytokine_Rcpt"/>
</dbReference>
<evidence type="ECO:0000256" key="14">
    <source>
        <dbReference type="RuleBase" id="RU365035"/>
    </source>
</evidence>
<feature type="transmembrane region" description="Helical" evidence="14">
    <location>
        <begin position="440"/>
        <end position="463"/>
    </location>
</feature>
<dbReference type="SMART" id="SM00060">
    <property type="entry name" value="FN3"/>
    <property type="match status" value="4"/>
</dbReference>
<dbReference type="SUPFAM" id="SSF49265">
    <property type="entry name" value="Fibronectin type III"/>
    <property type="match status" value="4"/>
</dbReference>
<keyword evidence="7" id="KW-0677">Repeat</keyword>
<evidence type="ECO:0000256" key="11">
    <source>
        <dbReference type="ARBA" id="ARBA00023157"/>
    </source>
</evidence>
<evidence type="ECO:0000256" key="4">
    <source>
        <dbReference type="ARBA" id="ARBA00022692"/>
    </source>
</evidence>
<feature type="domain" description="Fibronectin type-III" evidence="15">
    <location>
        <begin position="129"/>
        <end position="228"/>
    </location>
</feature>
<dbReference type="InterPro" id="IPR003961">
    <property type="entry name" value="FN3_dom"/>
</dbReference>
<keyword evidence="13" id="KW-0325">Glycoprotein</keyword>
<dbReference type="InterPro" id="IPR036116">
    <property type="entry name" value="FN3_sf"/>
</dbReference>
<comment type="similarity">
    <text evidence="2 14">Belongs to the type I cytokine receptor family. Type 1 subfamily.</text>
</comment>
<dbReference type="CDD" id="cd00063">
    <property type="entry name" value="FN3"/>
    <property type="match status" value="4"/>
</dbReference>
<name>A0A7K4RT39_COLPI</name>
<keyword evidence="11 14" id="KW-1015">Disulfide bond</keyword>
<evidence type="ECO:0000256" key="3">
    <source>
        <dbReference type="ARBA" id="ARBA00019818"/>
    </source>
</evidence>
<evidence type="ECO:0000256" key="8">
    <source>
        <dbReference type="ARBA" id="ARBA00022833"/>
    </source>
</evidence>
<evidence type="ECO:0000256" key="12">
    <source>
        <dbReference type="ARBA" id="ARBA00023170"/>
    </source>
</evidence>
<gene>
    <name evidence="16" type="primary">Prlr</name>
    <name evidence="14" type="synonym">PRLR</name>
    <name evidence="16" type="ORF">COLPIC_R12721</name>
</gene>
<keyword evidence="12 14" id="KW-0675">Receptor</keyword>
<dbReference type="Pfam" id="PF00041">
    <property type="entry name" value="fn3"/>
    <property type="match status" value="1"/>
</dbReference>
<accession>A0A7K4RT39</accession>
<evidence type="ECO:0000256" key="1">
    <source>
        <dbReference type="ARBA" id="ARBA00004479"/>
    </source>
</evidence>
<keyword evidence="4 14" id="KW-0812">Transmembrane</keyword>
<comment type="function">
    <text evidence="14">This is a receptor for the anterior pituitary hormone prolactin.</text>
</comment>
<dbReference type="GO" id="GO:0009897">
    <property type="term" value="C:external side of plasma membrane"/>
    <property type="evidence" value="ECO:0007669"/>
    <property type="project" value="TreeGrafter"/>
</dbReference>
<dbReference type="InterPro" id="IPR003528">
    <property type="entry name" value="Long_hematopoietin_rcpt_CS"/>
</dbReference>
<feature type="chain" id="PRO_5029934278" description="Prolactin receptor" evidence="14">
    <location>
        <begin position="25"/>
        <end position="830"/>
    </location>
</feature>
<dbReference type="GO" id="GO:0043235">
    <property type="term" value="C:receptor complex"/>
    <property type="evidence" value="ECO:0007669"/>
    <property type="project" value="TreeGrafter"/>
</dbReference>
<reference evidence="16 17" key="1">
    <citation type="submission" date="2019-09" db="EMBL/GenBank/DDBJ databases">
        <title>Bird 10,000 Genomes (B10K) Project - Family phase.</title>
        <authorList>
            <person name="Zhang G."/>
        </authorList>
    </citation>
    <scope>NUCLEOTIDE SEQUENCE [LARGE SCALE GENOMIC DNA]</scope>
    <source>
        <strain evidence="16">B10K-DU-021-26</strain>
        <tissue evidence="16">Mixed tissue sample</tissue>
    </source>
</reference>
<dbReference type="Pfam" id="PF09067">
    <property type="entry name" value="EpoR_lig-bind"/>
    <property type="match status" value="2"/>
</dbReference>
<comment type="domain">
    <text evidence="14">The box 1 motif is required for JAK interaction and/or activation.</text>
</comment>
<evidence type="ECO:0000313" key="16">
    <source>
        <dbReference type="EMBL" id="NWQ76595.1"/>
    </source>
</evidence>
<dbReference type="PANTHER" id="PTHR23036">
    <property type="entry name" value="CYTOKINE RECEPTOR"/>
    <property type="match status" value="1"/>
</dbReference>
<feature type="domain" description="Fibronectin type-III" evidence="15">
    <location>
        <begin position="333"/>
        <end position="434"/>
    </location>
</feature>
<feature type="signal peptide" evidence="14">
    <location>
        <begin position="1"/>
        <end position="24"/>
    </location>
</feature>
<proteinExistence type="inferred from homology"/>
<comment type="caution">
    <text evidence="16">The sequence shown here is derived from an EMBL/GenBank/DDBJ whole genome shotgun (WGS) entry which is preliminary data.</text>
</comment>
<evidence type="ECO:0000256" key="5">
    <source>
        <dbReference type="ARBA" id="ARBA00022723"/>
    </source>
</evidence>
<evidence type="ECO:0000256" key="13">
    <source>
        <dbReference type="ARBA" id="ARBA00023180"/>
    </source>
</evidence>
<dbReference type="GO" id="GO:0008284">
    <property type="term" value="P:positive regulation of cell population proliferation"/>
    <property type="evidence" value="ECO:0007669"/>
    <property type="project" value="TreeGrafter"/>
</dbReference>
<feature type="domain" description="Fibronectin type-III" evidence="15">
    <location>
        <begin position="231"/>
        <end position="331"/>
    </location>
</feature>
<feature type="non-terminal residue" evidence="16">
    <location>
        <position position="830"/>
    </location>
</feature>
<evidence type="ECO:0000256" key="2">
    <source>
        <dbReference type="ARBA" id="ARBA00007885"/>
    </source>
</evidence>
<comment type="subcellular location">
    <subcellularLocation>
        <location evidence="1 14">Membrane</location>
        <topology evidence="1 14">Single-pass type I membrane protein</topology>
    </subcellularLocation>
</comment>
<evidence type="ECO:0000256" key="9">
    <source>
        <dbReference type="ARBA" id="ARBA00022989"/>
    </source>
</evidence>
<dbReference type="Proteomes" id="UP000530263">
    <property type="component" value="Unassembled WGS sequence"/>
</dbReference>
<dbReference type="InterPro" id="IPR013783">
    <property type="entry name" value="Ig-like_fold"/>
</dbReference>
<evidence type="ECO:0000313" key="17">
    <source>
        <dbReference type="Proteomes" id="UP000530263"/>
    </source>
</evidence>
<dbReference type="OrthoDB" id="8858139at2759"/>
<keyword evidence="5 14" id="KW-0479">Metal-binding</keyword>
<evidence type="ECO:0000256" key="7">
    <source>
        <dbReference type="ARBA" id="ARBA00022737"/>
    </source>
</evidence>
<dbReference type="GO" id="GO:0004925">
    <property type="term" value="F:prolactin receptor activity"/>
    <property type="evidence" value="ECO:0007669"/>
    <property type="project" value="TreeGrafter"/>
</dbReference>
<evidence type="ECO:0000259" key="15">
    <source>
        <dbReference type="PROSITE" id="PS50853"/>
    </source>
</evidence>
<dbReference type="GO" id="GO:0019955">
    <property type="term" value="F:cytokine binding"/>
    <property type="evidence" value="ECO:0007669"/>
    <property type="project" value="TreeGrafter"/>
</dbReference>
<sequence length="830" mass="94172">MKQKLRSSVQIILLFALTAVGLTGQSYPGKPKIIRCRSLEKETFSCWWKPGSDGGLPTNYTLFYSKDSEEKIYECPDYGMSGPNSCYFDKNHTNAWTTYNITVMATNEIGSNSSDPQYVDVTSIVQPDAPVNLSLETKTSASTTYLWAKWSSPPLADVTSNSHVYHYELRLKPEEKEEWETVSVGVQTQYKVNRLQAGVKYVVQVRCMLDIGEWSEWSSERHIHIPNGESPPEKPTIIKCRSPEKETFTCWWKPGSDGGHRTNYTLLYSKEGEERVYECPDYKTAGPNSCYFDKKHTSFWTIYNITVKATNEIGSNVSDPLYVDVTYIVQTDPPVNVTLELKKTVNRKPYLVLTWSPPPLADVRSGWLTLDYELRLKPEEAEEWETIFVGQQTHYKMFSLNPGKKYIVQIHCKPDHHGSWSEWSLEKDIQIPTDFRIKDMVVWIIVGVLSSLICLVMSWTMVLKGYRMIAFILPPVPGPKIKGIDTHLLETGKSEELLSALGCHGFPPTSDCEELLIEYLEVEDSEDQQLMPSHDSGHPSKNTKIIAKETDSDSGRGSCDSPSLLSEKCRESRAILSTLQTQDIRDAQENNGGRHCETHCIASEQKIILFNNESTKSSTWPAAQLPDNQPPMFAYHSTVDAHKITPCTVNVNIAPVLAENEEKHQPQCPIMETVHDNMEKQREMENLYSKTDQSTVQVKQNRPNDKSPFLKPKLMDYVEVHKVRQDKEPAVLLKHKENSGKTEKYTVPGTSKEYTKVSTVVDHNILVLMPDSRIQHISASQEPAMETPQNLQQGQAEKNMSYCLTVPSECKRETSASEYMDPSSFIPAFK</sequence>
<keyword evidence="6 14" id="KW-0732">Signal</keyword>
<keyword evidence="9 14" id="KW-1133">Transmembrane helix</keyword>
<protein>
    <recommendedName>
        <fullName evidence="3 14">Prolactin receptor</fullName>
        <shortName evidence="14">PRL-R</shortName>
    </recommendedName>
</protein>